<dbReference type="EMBL" id="HG977196">
    <property type="protein sequence ID" value="CDP80073.1"/>
    <property type="molecule type" value="Genomic_DNA"/>
</dbReference>
<keyword evidence="4 7" id="KW-0378">Hydrolase</keyword>
<comment type="function">
    <text evidence="7">3'-5' exoribonuclease that releases 5'-nucleoside monophosphates and is involved in maturation of structured RNAs.</text>
</comment>
<sequence length="758" mass="86588">MVKGQKKTKYLQSSYTERLPNKAEILSFITDNPNLLNKREIAKAFNLKGDSRRWLKDMLDQLKDPSSISKKHKKITTQERLPPVTLVKISASDNNGGFIAHPLEWKGDLTPNIEIPPRYIKGVSISLGDHCLVKIFRNKTPQSFFYTGRIIRKINKQEKTMLGIVKKLENNQWQLCSIDRKTNDLIIETPLDVDIKSGDLVEAEIRKNTAYRSKSAKVKNVLGSIDSEKALSMIALISKGIPYVFPEEVLKQAKDAKPIVSTTNREDWRQLPFITIDPPDAKDHDDAVYAVKDEDPANNDGWIVTVAIADVSYYVKTGSALDQEALKRGNSVYFPDCVVPMLPEYISNNLCSLLEGKDRPALAVRMIFDANGNKRKHSFHRIIMRTVAKLSYQEVQCAIEGNTNEKTAPLLENILQPLWRAYTKLKIARNRRKPLELEVPEKKIILDQNGHIKDVVVPPHLEAHRLIEEFMIQANVAATETLKEHHQPFIYRVHDKPSLAKQEILQNFLQSLGISFSRKAELTSERFNNILTQVINTQQQELVNQVILRSQSQAEYNPENIGHFGLNLHNYTHFTSPIRRYADLIVHRALIKALQLGDDKLTDSQEQNLTAIAIQISAYERRAMMAERETVDRLVAHYLANKIGHSFKGRISGVTKAGLFISLDKLNADGFVPISTLKRDYYHFDETQHTLIGKWSCKGYQLGDEVEVKLIEVQPLAGALCFEILTQPHSFTFSSIPYRKNKFTAKKRERNSYKQRRY</sequence>
<dbReference type="InterPro" id="IPR012340">
    <property type="entry name" value="NA-bd_OB-fold"/>
</dbReference>
<evidence type="ECO:0000259" key="8">
    <source>
        <dbReference type="PROSITE" id="PS50126"/>
    </source>
</evidence>
<keyword evidence="6 7" id="KW-0694">RNA-binding</keyword>
<dbReference type="AlphaFoldDB" id="A0A024LS98"/>
<evidence type="ECO:0000256" key="7">
    <source>
        <dbReference type="HAMAP-Rule" id="MF_01895"/>
    </source>
</evidence>
<reference evidence="9" key="2">
    <citation type="submission" date="2014-05" db="EMBL/GenBank/DDBJ databases">
        <title>Genome sequencing of Bartonella spp. isolated from human blood.</title>
        <authorList>
            <person name="Raoult D."/>
        </authorList>
    </citation>
    <scope>NUCLEOTIDE SEQUENCE</scope>
    <source>
        <strain evidence="9">MVT06</strain>
    </source>
</reference>
<proteinExistence type="inferred from homology"/>
<evidence type="ECO:0000256" key="2">
    <source>
        <dbReference type="ARBA" id="ARBA00022490"/>
    </source>
</evidence>
<dbReference type="PROSITE" id="PS01175">
    <property type="entry name" value="RIBONUCLEASE_II"/>
    <property type="match status" value="1"/>
</dbReference>
<reference evidence="9" key="1">
    <citation type="submission" date="2013-11" db="EMBL/GenBank/DDBJ databases">
        <authorList>
            <person name="GENOMES U."/>
        </authorList>
    </citation>
    <scope>NUCLEOTIDE SEQUENCE</scope>
    <source>
        <strain evidence="9">MVT06</strain>
    </source>
</reference>
<accession>A0A024LS98</accession>
<evidence type="ECO:0000313" key="9">
    <source>
        <dbReference type="EMBL" id="CDP80073.1"/>
    </source>
</evidence>
<dbReference type="InterPro" id="IPR003029">
    <property type="entry name" value="S1_domain"/>
</dbReference>
<dbReference type="CDD" id="cd04471">
    <property type="entry name" value="S1_RNase_R"/>
    <property type="match status" value="1"/>
</dbReference>
<dbReference type="InterPro" id="IPR050180">
    <property type="entry name" value="RNR_Ribonuclease"/>
</dbReference>
<dbReference type="GO" id="GO:0006402">
    <property type="term" value="P:mRNA catabolic process"/>
    <property type="evidence" value="ECO:0007669"/>
    <property type="project" value="TreeGrafter"/>
</dbReference>
<dbReference type="NCBIfam" id="TIGR00358">
    <property type="entry name" value="3_prime_RNase"/>
    <property type="match status" value="1"/>
</dbReference>
<gene>
    <name evidence="9" type="primary">vacB</name>
    <name evidence="7" type="synonym">rnr</name>
    <name evidence="9" type="ORF">BN1046_00986</name>
</gene>
<dbReference type="InterPro" id="IPR001900">
    <property type="entry name" value="RNase_II/R"/>
</dbReference>
<dbReference type="NCBIfam" id="TIGR02063">
    <property type="entry name" value="RNase_R"/>
    <property type="match status" value="1"/>
</dbReference>
<dbReference type="EC" id="3.1.13.1" evidence="7"/>
<evidence type="ECO:0000256" key="5">
    <source>
        <dbReference type="ARBA" id="ARBA00022839"/>
    </source>
</evidence>
<protein>
    <recommendedName>
        <fullName evidence="7">Ribonuclease R</fullName>
        <shortName evidence="7">RNase R</shortName>
        <ecNumber evidence="7">3.1.13.1</ecNumber>
    </recommendedName>
</protein>
<dbReference type="SUPFAM" id="SSF50249">
    <property type="entry name" value="Nucleic acid-binding proteins"/>
    <property type="match status" value="2"/>
</dbReference>
<dbReference type="PROSITE" id="PS50126">
    <property type="entry name" value="S1"/>
    <property type="match status" value="1"/>
</dbReference>
<evidence type="ECO:0000256" key="1">
    <source>
        <dbReference type="ARBA" id="ARBA00001849"/>
    </source>
</evidence>
<dbReference type="GO" id="GO:0005829">
    <property type="term" value="C:cytosol"/>
    <property type="evidence" value="ECO:0007669"/>
    <property type="project" value="TreeGrafter"/>
</dbReference>
<dbReference type="PANTHER" id="PTHR23355">
    <property type="entry name" value="RIBONUCLEASE"/>
    <property type="match status" value="1"/>
</dbReference>
<comment type="subcellular location">
    <subcellularLocation>
        <location evidence="7">Cytoplasm</location>
    </subcellularLocation>
</comment>
<evidence type="ECO:0000256" key="4">
    <source>
        <dbReference type="ARBA" id="ARBA00022801"/>
    </source>
</evidence>
<dbReference type="Gene3D" id="2.40.50.140">
    <property type="entry name" value="Nucleic acid-binding proteins"/>
    <property type="match status" value="1"/>
</dbReference>
<evidence type="ECO:0000256" key="3">
    <source>
        <dbReference type="ARBA" id="ARBA00022722"/>
    </source>
</evidence>
<dbReference type="HAMAP" id="MF_01895">
    <property type="entry name" value="RNase_R"/>
    <property type="match status" value="1"/>
</dbReference>
<dbReference type="GO" id="GO:0008859">
    <property type="term" value="F:exoribonuclease II activity"/>
    <property type="evidence" value="ECO:0007669"/>
    <property type="project" value="UniProtKB-UniRule"/>
</dbReference>
<dbReference type="SMART" id="SM00955">
    <property type="entry name" value="RNB"/>
    <property type="match status" value="1"/>
</dbReference>
<dbReference type="GO" id="GO:0003723">
    <property type="term" value="F:RNA binding"/>
    <property type="evidence" value="ECO:0007669"/>
    <property type="project" value="UniProtKB-UniRule"/>
</dbReference>
<dbReference type="Pfam" id="PF00773">
    <property type="entry name" value="RNB"/>
    <property type="match status" value="1"/>
</dbReference>
<feature type="domain" description="S1 motif" evidence="8">
    <location>
        <begin position="644"/>
        <end position="725"/>
    </location>
</feature>
<keyword evidence="2 7" id="KW-0963">Cytoplasm</keyword>
<dbReference type="InterPro" id="IPR011805">
    <property type="entry name" value="RNase_R"/>
</dbReference>
<name>A0A024LS98_9HYPH</name>
<comment type="catalytic activity">
    <reaction evidence="1 7">
        <text>Exonucleolytic cleavage in the 3'- to 5'-direction to yield nucleoside 5'-phosphates.</text>
        <dbReference type="EC" id="3.1.13.1"/>
    </reaction>
</comment>
<organism evidence="9">
    <name type="scientific">Bartonella schoenbuchensis</name>
    <dbReference type="NCBI Taxonomy" id="165694"/>
    <lineage>
        <taxon>Bacteria</taxon>
        <taxon>Pseudomonadati</taxon>
        <taxon>Pseudomonadota</taxon>
        <taxon>Alphaproteobacteria</taxon>
        <taxon>Hyphomicrobiales</taxon>
        <taxon>Bartonellaceae</taxon>
        <taxon>Bartonella</taxon>
    </lineage>
</organism>
<dbReference type="InterPro" id="IPR022966">
    <property type="entry name" value="RNase_II/R_CS"/>
</dbReference>
<dbReference type="SMART" id="SM00316">
    <property type="entry name" value="S1"/>
    <property type="match status" value="1"/>
</dbReference>
<dbReference type="PANTHER" id="PTHR23355:SF9">
    <property type="entry name" value="DIS3-LIKE EXONUCLEASE 2"/>
    <property type="match status" value="1"/>
</dbReference>
<keyword evidence="3 7" id="KW-0540">Nuclease</keyword>
<dbReference type="Pfam" id="PF00575">
    <property type="entry name" value="S1"/>
    <property type="match status" value="1"/>
</dbReference>
<evidence type="ECO:0000256" key="6">
    <source>
        <dbReference type="ARBA" id="ARBA00022884"/>
    </source>
</evidence>
<comment type="similarity">
    <text evidence="7">Belongs to the RNR ribonuclease family. RNase R subfamily.</text>
</comment>
<keyword evidence="5 7" id="KW-0269">Exonuclease</keyword>
<dbReference type="InterPro" id="IPR004476">
    <property type="entry name" value="RNase_II/RNase_R"/>
</dbReference>